<dbReference type="GO" id="GO:0043565">
    <property type="term" value="F:sequence-specific DNA binding"/>
    <property type="evidence" value="ECO:0007669"/>
    <property type="project" value="InterPro"/>
</dbReference>
<reference evidence="5 6" key="1">
    <citation type="submission" date="2018-12" db="EMBL/GenBank/DDBJ databases">
        <title>Hymenobacter gummosus sp. nov., isolated from a spring.</title>
        <authorList>
            <person name="Nie L."/>
        </authorList>
    </citation>
    <scope>NUCLEOTIDE SEQUENCE [LARGE SCALE GENOMIC DNA]</scope>
    <source>
        <strain evidence="5 6">KCTC 52166</strain>
    </source>
</reference>
<dbReference type="GO" id="GO:0003700">
    <property type="term" value="F:DNA-binding transcription factor activity"/>
    <property type="evidence" value="ECO:0007669"/>
    <property type="project" value="InterPro"/>
</dbReference>
<dbReference type="InterPro" id="IPR018060">
    <property type="entry name" value="HTH_AraC"/>
</dbReference>
<comment type="caution">
    <text evidence="5">The sequence shown here is derived from an EMBL/GenBank/DDBJ whole genome shotgun (WGS) entry which is preliminary data.</text>
</comment>
<evidence type="ECO:0000256" key="1">
    <source>
        <dbReference type="ARBA" id="ARBA00023015"/>
    </source>
</evidence>
<dbReference type="PANTHER" id="PTHR47893">
    <property type="entry name" value="REGULATORY PROTEIN PCHR"/>
    <property type="match status" value="1"/>
</dbReference>
<dbReference type="PROSITE" id="PS00041">
    <property type="entry name" value="HTH_ARAC_FAMILY_1"/>
    <property type="match status" value="1"/>
</dbReference>
<dbReference type="InterPro" id="IPR018062">
    <property type="entry name" value="HTH_AraC-typ_CS"/>
</dbReference>
<keyword evidence="6" id="KW-1185">Reference proteome</keyword>
<dbReference type="PANTHER" id="PTHR47893:SF1">
    <property type="entry name" value="REGULATORY PROTEIN PCHR"/>
    <property type="match status" value="1"/>
</dbReference>
<dbReference type="OrthoDB" id="799767at2"/>
<name>A0A3S0J935_9BACT</name>
<dbReference type="Proteomes" id="UP000282184">
    <property type="component" value="Unassembled WGS sequence"/>
</dbReference>
<accession>A0A3S0J935</accession>
<dbReference type="SUPFAM" id="SSF46689">
    <property type="entry name" value="Homeodomain-like"/>
    <property type="match status" value="1"/>
</dbReference>
<dbReference type="PRINTS" id="PR00032">
    <property type="entry name" value="HTHARAC"/>
</dbReference>
<proteinExistence type="predicted"/>
<gene>
    <name evidence="5" type="ORF">EJV47_16735</name>
</gene>
<feature type="domain" description="HTH araC/xylS-type" evidence="4">
    <location>
        <begin position="1"/>
        <end position="87"/>
    </location>
</feature>
<keyword evidence="3" id="KW-0804">Transcription</keyword>
<dbReference type="InterPro" id="IPR009057">
    <property type="entry name" value="Homeodomain-like_sf"/>
</dbReference>
<evidence type="ECO:0000313" key="5">
    <source>
        <dbReference type="EMBL" id="RTQ48616.1"/>
    </source>
</evidence>
<evidence type="ECO:0000313" key="6">
    <source>
        <dbReference type="Proteomes" id="UP000282184"/>
    </source>
</evidence>
<protein>
    <submittedName>
        <fullName evidence="5">AraC family transcriptional regulator</fullName>
    </submittedName>
</protein>
<dbReference type="PROSITE" id="PS01124">
    <property type="entry name" value="HTH_ARAC_FAMILY_2"/>
    <property type="match status" value="1"/>
</dbReference>
<dbReference type="InterPro" id="IPR053142">
    <property type="entry name" value="PchR_regulatory_protein"/>
</dbReference>
<sequence length="108" mass="11949">MLRCLLELARLFGTNDFKLKKGFRQLFDTTVFGYVAEKRLTVAQQLLTLTDQPVQDIAESVGFTNAAHFATAFRKKFGVAPSQVRRSPAMHKAAEASLKASHATMFAA</sequence>
<dbReference type="RefSeq" id="WP_126694321.1">
    <property type="nucleotide sequence ID" value="NZ_RXOF01000009.1"/>
</dbReference>
<dbReference type="InterPro" id="IPR020449">
    <property type="entry name" value="Tscrpt_reg_AraC-type_HTH"/>
</dbReference>
<dbReference type="Pfam" id="PF12833">
    <property type="entry name" value="HTH_18"/>
    <property type="match status" value="1"/>
</dbReference>
<dbReference type="AlphaFoldDB" id="A0A3S0J935"/>
<keyword evidence="2" id="KW-0238">DNA-binding</keyword>
<evidence type="ECO:0000259" key="4">
    <source>
        <dbReference type="PROSITE" id="PS01124"/>
    </source>
</evidence>
<dbReference type="Gene3D" id="1.10.10.60">
    <property type="entry name" value="Homeodomain-like"/>
    <property type="match status" value="1"/>
</dbReference>
<dbReference type="EMBL" id="RXOF01000009">
    <property type="protein sequence ID" value="RTQ48616.1"/>
    <property type="molecule type" value="Genomic_DNA"/>
</dbReference>
<evidence type="ECO:0000256" key="3">
    <source>
        <dbReference type="ARBA" id="ARBA00023163"/>
    </source>
</evidence>
<dbReference type="SMART" id="SM00342">
    <property type="entry name" value="HTH_ARAC"/>
    <property type="match status" value="1"/>
</dbReference>
<keyword evidence="1" id="KW-0805">Transcription regulation</keyword>
<organism evidence="5 6">
    <name type="scientific">Hymenobacter gummosus</name>
    <dbReference type="NCBI Taxonomy" id="1776032"/>
    <lineage>
        <taxon>Bacteria</taxon>
        <taxon>Pseudomonadati</taxon>
        <taxon>Bacteroidota</taxon>
        <taxon>Cytophagia</taxon>
        <taxon>Cytophagales</taxon>
        <taxon>Hymenobacteraceae</taxon>
        <taxon>Hymenobacter</taxon>
    </lineage>
</organism>
<evidence type="ECO:0000256" key="2">
    <source>
        <dbReference type="ARBA" id="ARBA00023125"/>
    </source>
</evidence>